<feature type="transmembrane region" description="Helical" evidence="5">
    <location>
        <begin position="438"/>
        <end position="456"/>
    </location>
</feature>
<feature type="transmembrane region" description="Helical" evidence="5">
    <location>
        <begin position="12"/>
        <end position="30"/>
    </location>
</feature>
<gene>
    <name evidence="7" type="ORF">A361_24845</name>
</gene>
<evidence type="ECO:0000256" key="1">
    <source>
        <dbReference type="ARBA" id="ARBA00004141"/>
    </source>
</evidence>
<proteinExistence type="predicted"/>
<dbReference type="InterPro" id="IPR051533">
    <property type="entry name" value="WaaL-like"/>
</dbReference>
<comment type="subcellular location">
    <subcellularLocation>
        <location evidence="1">Membrane</location>
        <topology evidence="1">Multi-pass membrane protein</topology>
    </subcellularLocation>
</comment>
<feature type="transmembrane region" description="Helical" evidence="5">
    <location>
        <begin position="186"/>
        <end position="204"/>
    </location>
</feature>
<accession>A0A160MHP6</accession>
<dbReference type="GO" id="GO:0016020">
    <property type="term" value="C:membrane"/>
    <property type="evidence" value="ECO:0007669"/>
    <property type="project" value="UniProtKB-SubCell"/>
</dbReference>
<feature type="domain" description="O-antigen ligase-related" evidence="6">
    <location>
        <begin position="264"/>
        <end position="414"/>
    </location>
</feature>
<feature type="transmembrane region" description="Helical" evidence="5">
    <location>
        <begin position="402"/>
        <end position="426"/>
    </location>
</feature>
<name>A0A160MHP6_9BACI</name>
<feature type="transmembrane region" description="Helical" evidence="5">
    <location>
        <begin position="234"/>
        <end position="251"/>
    </location>
</feature>
<evidence type="ECO:0000313" key="7">
    <source>
        <dbReference type="EMBL" id="AND42238.1"/>
    </source>
</evidence>
<feature type="transmembrane region" description="Helical" evidence="5">
    <location>
        <begin position="67"/>
        <end position="86"/>
    </location>
</feature>
<feature type="transmembrane region" description="Helical" evidence="5">
    <location>
        <begin position="36"/>
        <end position="55"/>
    </location>
</feature>
<dbReference type="Proteomes" id="UP000077856">
    <property type="component" value="Chromosome"/>
</dbReference>
<protein>
    <recommendedName>
        <fullName evidence="6">O-antigen ligase-related domain-containing protein</fullName>
    </recommendedName>
</protein>
<keyword evidence="2 5" id="KW-0812">Transmembrane</keyword>
<evidence type="ECO:0000256" key="3">
    <source>
        <dbReference type="ARBA" id="ARBA00022989"/>
    </source>
</evidence>
<feature type="transmembrane region" description="Helical" evidence="5">
    <location>
        <begin position="129"/>
        <end position="147"/>
    </location>
</feature>
<evidence type="ECO:0000256" key="2">
    <source>
        <dbReference type="ARBA" id="ARBA00022692"/>
    </source>
</evidence>
<dbReference type="STRING" id="1196031.A361_24845"/>
<feature type="transmembrane region" description="Helical" evidence="5">
    <location>
        <begin position="153"/>
        <end position="174"/>
    </location>
</feature>
<sequence>MNFTIKNKMNLILTITVLTIIALLLSSIIGQVFKGYLALIFPFVLLAGLGILLIYKKSLFDQYSSIQNIVFLLIATSFLGAAFFSFNLGFFSIFPFRVLFILLVFLVVLSILFNLRIDFKNTTLAYKPPILFLTIWFLYAILSTLWADNLSAALKSIVFLGFGMGFTFFIIYFLRNHEDYIKVAYIWWFMGAFIVFIGLVNHFLQIHLPISRIYTASAYQKSIPTAVFTNENDFASFLSVTFFLFLTFYTYSKKIIFKGLNILFILLILFLIVVSSSRANLLAIGFGLAVWYLFMLNRKQKLFYLGIFVVGGTLGAVAVRDVVMSVITKVLSELQSLNRISDIGGGGSMEKRVNLILNGFYSVKESLGFGVGAGNAEYFMEHKGIYPTYGDYNVHNWIIEILMNYGVVITILYLALYSAIIYHVYIIWKKEQSSNMKMVAEFLLIALVAFTLAGISPSSILGLNYHWLLFGFSLGFINMHQAKRIKEPLDLKEV</sequence>
<dbReference type="EMBL" id="CP015506">
    <property type="protein sequence ID" value="AND42238.1"/>
    <property type="molecule type" value="Genomic_DNA"/>
</dbReference>
<evidence type="ECO:0000313" key="8">
    <source>
        <dbReference type="Proteomes" id="UP000077856"/>
    </source>
</evidence>
<keyword evidence="4 5" id="KW-0472">Membrane</keyword>
<dbReference type="InterPro" id="IPR007016">
    <property type="entry name" value="O-antigen_ligase-rel_domated"/>
</dbReference>
<dbReference type="AlphaFoldDB" id="A0A160MHP6"/>
<evidence type="ECO:0000256" key="4">
    <source>
        <dbReference type="ARBA" id="ARBA00023136"/>
    </source>
</evidence>
<feature type="transmembrane region" description="Helical" evidence="5">
    <location>
        <begin position="279"/>
        <end position="295"/>
    </location>
</feature>
<dbReference type="RefSeq" id="WP_019380796.1">
    <property type="nucleotide sequence ID" value="NZ_CP015506.1"/>
</dbReference>
<dbReference type="PANTHER" id="PTHR37422:SF23">
    <property type="entry name" value="TEICHURONIC ACID BIOSYNTHESIS PROTEIN TUAE"/>
    <property type="match status" value="1"/>
</dbReference>
<reference evidence="7 8" key="1">
    <citation type="submission" date="2016-04" db="EMBL/GenBank/DDBJ databases">
        <title>Complete genome sequence of Bacillus oceanisediminis strain 2691.</title>
        <authorList>
            <person name="Jeong H."/>
            <person name="Kim H.J."/>
            <person name="Lee D.-W."/>
        </authorList>
    </citation>
    <scope>NUCLEOTIDE SEQUENCE [LARGE SCALE GENOMIC DNA]</scope>
    <source>
        <strain evidence="7 8">2691</strain>
    </source>
</reference>
<dbReference type="PANTHER" id="PTHR37422">
    <property type="entry name" value="TEICHURONIC ACID BIOSYNTHESIS PROTEIN TUAE"/>
    <property type="match status" value="1"/>
</dbReference>
<dbReference type="eggNOG" id="COG3307">
    <property type="taxonomic scope" value="Bacteria"/>
</dbReference>
<feature type="transmembrane region" description="Helical" evidence="5">
    <location>
        <begin position="256"/>
        <end position="273"/>
    </location>
</feature>
<dbReference type="KEGG" id="bon:A361_24845"/>
<organism evidence="7 8">
    <name type="scientific">Cytobacillus oceanisediminis 2691</name>
    <dbReference type="NCBI Taxonomy" id="1196031"/>
    <lineage>
        <taxon>Bacteria</taxon>
        <taxon>Bacillati</taxon>
        <taxon>Bacillota</taxon>
        <taxon>Bacilli</taxon>
        <taxon>Bacillales</taxon>
        <taxon>Bacillaceae</taxon>
        <taxon>Cytobacillus</taxon>
    </lineage>
</organism>
<keyword evidence="3 5" id="KW-1133">Transmembrane helix</keyword>
<evidence type="ECO:0000256" key="5">
    <source>
        <dbReference type="SAM" id="Phobius"/>
    </source>
</evidence>
<feature type="transmembrane region" description="Helical" evidence="5">
    <location>
        <begin position="98"/>
        <end position="117"/>
    </location>
</feature>
<feature type="transmembrane region" description="Helical" evidence="5">
    <location>
        <begin position="302"/>
        <end position="319"/>
    </location>
</feature>
<dbReference type="Pfam" id="PF04932">
    <property type="entry name" value="Wzy_C"/>
    <property type="match status" value="1"/>
</dbReference>
<evidence type="ECO:0000259" key="6">
    <source>
        <dbReference type="Pfam" id="PF04932"/>
    </source>
</evidence>